<evidence type="ECO:0000256" key="1">
    <source>
        <dbReference type="ARBA" id="ARBA00012528"/>
    </source>
</evidence>
<accession>A0ABV2D714</accession>
<dbReference type="EC" id="2.7.7.65" evidence="1"/>
<dbReference type="EMBL" id="JBEWSZ010000001">
    <property type="protein sequence ID" value="MET2825819.1"/>
    <property type="molecule type" value="Genomic_DNA"/>
</dbReference>
<evidence type="ECO:0000259" key="4">
    <source>
        <dbReference type="PROSITE" id="PS50887"/>
    </source>
</evidence>
<comment type="caution">
    <text evidence="5">The sequence shown here is derived from an EMBL/GenBank/DDBJ whole genome shotgun (WGS) entry which is preliminary data.</text>
</comment>
<dbReference type="NCBIfam" id="TIGR00254">
    <property type="entry name" value="GGDEF"/>
    <property type="match status" value="1"/>
</dbReference>
<dbReference type="InterPro" id="IPR050469">
    <property type="entry name" value="Diguanylate_Cyclase"/>
</dbReference>
<feature type="transmembrane region" description="Helical" evidence="3">
    <location>
        <begin position="34"/>
        <end position="59"/>
    </location>
</feature>
<dbReference type="RefSeq" id="WP_354457896.1">
    <property type="nucleotide sequence ID" value="NZ_JBEWSZ010000001.1"/>
</dbReference>
<dbReference type="InterPro" id="IPR029787">
    <property type="entry name" value="Nucleotide_cyclase"/>
</dbReference>
<dbReference type="GO" id="GO:0052621">
    <property type="term" value="F:diguanylate cyclase activity"/>
    <property type="evidence" value="ECO:0007669"/>
    <property type="project" value="UniProtKB-EC"/>
</dbReference>
<keyword evidence="5" id="KW-0808">Transferase</keyword>
<evidence type="ECO:0000313" key="6">
    <source>
        <dbReference type="Proteomes" id="UP001548832"/>
    </source>
</evidence>
<dbReference type="Pfam" id="PF00990">
    <property type="entry name" value="GGDEF"/>
    <property type="match status" value="1"/>
</dbReference>
<dbReference type="CDD" id="cd01949">
    <property type="entry name" value="GGDEF"/>
    <property type="match status" value="1"/>
</dbReference>
<dbReference type="InterPro" id="IPR000160">
    <property type="entry name" value="GGDEF_dom"/>
</dbReference>
<dbReference type="Proteomes" id="UP001548832">
    <property type="component" value="Unassembled WGS sequence"/>
</dbReference>
<evidence type="ECO:0000313" key="5">
    <source>
        <dbReference type="EMBL" id="MET2825819.1"/>
    </source>
</evidence>
<dbReference type="PROSITE" id="PS50887">
    <property type="entry name" value="GGDEF"/>
    <property type="match status" value="1"/>
</dbReference>
<keyword evidence="6" id="KW-1185">Reference proteome</keyword>
<evidence type="ECO:0000256" key="2">
    <source>
        <dbReference type="ARBA" id="ARBA00034247"/>
    </source>
</evidence>
<keyword evidence="5" id="KW-0548">Nucleotidyltransferase</keyword>
<sequence>MWKIAFKAVLVTLGVIAVSQIVSFAIRASAGQPFTVFVFAMNSILPVVTALPAAFIIFLQNGKLKRALAELSQAHAQLHEKYRRDGLTGFLSREAFFDQMRQSRRQSDAGALLLIDADHFKRINDTFGHLTGDEALVMISRTIQGSIREQDFVGRVGGEEFCVFLPSTSREEAATIAERVRAAVEQIDFRPDSSRRHRLTVSIGVAMAQARLGRAQLMRQVDRCLYEAKEQGRNRVVFAQPLKLAA</sequence>
<dbReference type="PANTHER" id="PTHR45138">
    <property type="entry name" value="REGULATORY COMPONENTS OF SENSORY TRANSDUCTION SYSTEM"/>
    <property type="match status" value="1"/>
</dbReference>
<name>A0ABV2D714_9HYPH</name>
<dbReference type="SMART" id="SM00267">
    <property type="entry name" value="GGDEF"/>
    <property type="match status" value="1"/>
</dbReference>
<gene>
    <name evidence="5" type="ORF">ABVQ20_02395</name>
</gene>
<dbReference type="Gene3D" id="3.30.70.270">
    <property type="match status" value="1"/>
</dbReference>
<reference evidence="5 6" key="1">
    <citation type="submission" date="2024-06" db="EMBL/GenBank/DDBJ databases">
        <authorList>
            <person name="Kim D.-U."/>
        </authorList>
    </citation>
    <scope>NUCLEOTIDE SEQUENCE [LARGE SCALE GENOMIC DNA]</scope>
    <source>
        <strain evidence="5 6">KACC15460</strain>
    </source>
</reference>
<dbReference type="SUPFAM" id="SSF55073">
    <property type="entry name" value="Nucleotide cyclase"/>
    <property type="match status" value="1"/>
</dbReference>
<dbReference type="PANTHER" id="PTHR45138:SF9">
    <property type="entry name" value="DIGUANYLATE CYCLASE DGCM-RELATED"/>
    <property type="match status" value="1"/>
</dbReference>
<keyword evidence="3" id="KW-1133">Transmembrane helix</keyword>
<evidence type="ECO:0000256" key="3">
    <source>
        <dbReference type="SAM" id="Phobius"/>
    </source>
</evidence>
<keyword evidence="3" id="KW-0472">Membrane</keyword>
<comment type="catalytic activity">
    <reaction evidence="2">
        <text>2 GTP = 3',3'-c-di-GMP + 2 diphosphate</text>
        <dbReference type="Rhea" id="RHEA:24898"/>
        <dbReference type="ChEBI" id="CHEBI:33019"/>
        <dbReference type="ChEBI" id="CHEBI:37565"/>
        <dbReference type="ChEBI" id="CHEBI:58805"/>
        <dbReference type="EC" id="2.7.7.65"/>
    </reaction>
</comment>
<keyword evidence="3" id="KW-0812">Transmembrane</keyword>
<organism evidence="5 6">
    <name type="scientific">Mesorhizobium shangrilense</name>
    <dbReference type="NCBI Taxonomy" id="460060"/>
    <lineage>
        <taxon>Bacteria</taxon>
        <taxon>Pseudomonadati</taxon>
        <taxon>Pseudomonadota</taxon>
        <taxon>Alphaproteobacteria</taxon>
        <taxon>Hyphomicrobiales</taxon>
        <taxon>Phyllobacteriaceae</taxon>
        <taxon>Mesorhizobium</taxon>
    </lineage>
</organism>
<proteinExistence type="predicted"/>
<dbReference type="InterPro" id="IPR043128">
    <property type="entry name" value="Rev_trsase/Diguanyl_cyclase"/>
</dbReference>
<feature type="domain" description="GGDEF" evidence="4">
    <location>
        <begin position="108"/>
        <end position="241"/>
    </location>
</feature>
<protein>
    <recommendedName>
        <fullName evidence="1">diguanylate cyclase</fullName>
        <ecNumber evidence="1">2.7.7.65</ecNumber>
    </recommendedName>
</protein>